<accession>A0AAQ3L121</accession>
<evidence type="ECO:0000313" key="4">
    <source>
        <dbReference type="EMBL" id="WOL18335.1"/>
    </source>
</evidence>
<dbReference type="AlphaFoldDB" id="A0AAQ3L121"/>
<proteinExistence type="predicted"/>
<gene>
    <name evidence="4" type="ORF">Cni_G27129</name>
</gene>
<dbReference type="PANTHER" id="PTHR35099">
    <property type="entry name" value="OS02G0182700 PROTEIN"/>
    <property type="match status" value="1"/>
</dbReference>
<feature type="transmembrane region" description="Helical" evidence="3">
    <location>
        <begin position="183"/>
        <end position="202"/>
    </location>
</feature>
<keyword evidence="3" id="KW-0812">Transmembrane</keyword>
<protein>
    <submittedName>
        <fullName evidence="4">Uncharacterized protein</fullName>
    </submittedName>
</protein>
<keyword evidence="1" id="KW-0175">Coiled coil</keyword>
<name>A0AAQ3L121_9LILI</name>
<dbReference type="PANTHER" id="PTHR35099:SF2">
    <property type="entry name" value="OS02G0182700 PROTEIN"/>
    <property type="match status" value="1"/>
</dbReference>
<dbReference type="EMBL" id="CP136897">
    <property type="protein sequence ID" value="WOL18335.1"/>
    <property type="molecule type" value="Genomic_DNA"/>
</dbReference>
<reference evidence="4 5" key="1">
    <citation type="submission" date="2023-10" db="EMBL/GenBank/DDBJ databases">
        <title>Chromosome-scale genome assembly provides insights into flower coloration mechanisms of Canna indica.</title>
        <authorList>
            <person name="Li C."/>
        </authorList>
    </citation>
    <scope>NUCLEOTIDE SEQUENCE [LARGE SCALE GENOMIC DNA]</scope>
    <source>
        <tissue evidence="4">Flower</tissue>
    </source>
</reference>
<feature type="coiled-coil region" evidence="1">
    <location>
        <begin position="209"/>
        <end position="240"/>
    </location>
</feature>
<evidence type="ECO:0000256" key="2">
    <source>
        <dbReference type="SAM" id="MobiDB-lite"/>
    </source>
</evidence>
<keyword evidence="5" id="KW-1185">Reference proteome</keyword>
<keyword evidence="3" id="KW-0472">Membrane</keyword>
<evidence type="ECO:0000313" key="5">
    <source>
        <dbReference type="Proteomes" id="UP001327560"/>
    </source>
</evidence>
<feature type="compositionally biased region" description="Basic and acidic residues" evidence="2">
    <location>
        <begin position="38"/>
        <end position="47"/>
    </location>
</feature>
<evidence type="ECO:0000256" key="1">
    <source>
        <dbReference type="SAM" id="Coils"/>
    </source>
</evidence>
<feature type="region of interest" description="Disordered" evidence="2">
    <location>
        <begin position="38"/>
        <end position="133"/>
    </location>
</feature>
<evidence type="ECO:0000256" key="3">
    <source>
        <dbReference type="SAM" id="Phobius"/>
    </source>
</evidence>
<keyword evidence="3" id="KW-1133">Transmembrane helix</keyword>
<sequence length="297" mass="32538">MSVSAVAGDARDWAHDAFLDPALVADFLLSLRRRSRLDPEAEGDERPSTSAPPPPVELLGWGKRIKRSPVMRLPRPRIISTMGGEEDNAAALTEKRKGKRRASPQSPLEGYSSASVSGDEERAERSPVLSVAAPEDRHAKVVVTNPRAPSASPIPASCPIRRPSSKKMVSLILSLPPSPLSTVGAPFSSLIVFGILFVVVFGEQTKLELQAMERTLLEEKAKLLKETEKWRRAAEQLRSDNVKLQAHLELARRPDNFDMVDKDVQLPAKRKPVAPSSLPGRKDFIAIPDLNDPISDC</sequence>
<organism evidence="4 5">
    <name type="scientific">Canna indica</name>
    <name type="common">Indian-shot</name>
    <dbReference type="NCBI Taxonomy" id="4628"/>
    <lineage>
        <taxon>Eukaryota</taxon>
        <taxon>Viridiplantae</taxon>
        <taxon>Streptophyta</taxon>
        <taxon>Embryophyta</taxon>
        <taxon>Tracheophyta</taxon>
        <taxon>Spermatophyta</taxon>
        <taxon>Magnoliopsida</taxon>
        <taxon>Liliopsida</taxon>
        <taxon>Zingiberales</taxon>
        <taxon>Cannaceae</taxon>
        <taxon>Canna</taxon>
    </lineage>
</organism>
<dbReference type="Proteomes" id="UP001327560">
    <property type="component" value="Chromosome 8"/>
</dbReference>